<dbReference type="GO" id="GO:0044208">
    <property type="term" value="P:'de novo' AMP biosynthetic process"/>
    <property type="evidence" value="ECO:0007669"/>
    <property type="project" value="UniProtKB-UniRule"/>
</dbReference>
<evidence type="ECO:0000256" key="8">
    <source>
        <dbReference type="HAMAP-Rule" id="MF_00011"/>
    </source>
</evidence>
<dbReference type="Gene3D" id="3.90.170.10">
    <property type="entry name" value="Adenylosuccinate Synthetase, subunit A, domain 3"/>
    <property type="match status" value="1"/>
</dbReference>
<dbReference type="UniPathway" id="UPA00075">
    <property type="reaction ID" value="UER00335"/>
</dbReference>
<dbReference type="Pfam" id="PF00709">
    <property type="entry name" value="Adenylsucc_synt"/>
    <property type="match status" value="1"/>
</dbReference>
<feature type="binding site" evidence="8">
    <location>
        <begin position="412"/>
        <end position="414"/>
    </location>
    <ligand>
        <name>GTP</name>
        <dbReference type="ChEBI" id="CHEBI:37565"/>
    </ligand>
</feature>
<keyword evidence="3 8" id="KW-0479">Metal-binding</keyword>
<dbReference type="EC" id="6.3.4.4" evidence="8 10"/>
<dbReference type="InterPro" id="IPR042109">
    <property type="entry name" value="Adenylosuccinate_synth_dom1"/>
</dbReference>
<feature type="active site" description="Proton donor" evidence="8">
    <location>
        <position position="41"/>
    </location>
</feature>
<sequence length="427" mass="47828">MPSVVIIGAQWGDEGKGKIIDYLANKADVVVRAQGGNNAGHTVIVDDKKYAFHLMPSGVLNMETLNIIGNGVVFDPEGFMKEVDTLTKQGISIENVKIDERVHVIFPYHKKIDALEELARGEEEIGTTKKGIGPCYMDKIERSGIRIGEMLDKDLFKERLFKQVERKNRVIERIYNDEGFNREEIYDSYCQLADKLRPHVTDTTILLHEALVAGKKVLFEGAQGTLLDIDLGTYPYVTSSHPTSGGFCVGAGVGPNMLNEIIGVVKSYTTRVGRGPFPTELDNEVGESIRVKGNEFGTTTGRARRCGWFDGVMVRYTSRINGLTSISLMLLDVLSGFEKIKMCVGYRYKGEVIHNFPASLKVLADCTPIYKELEGWNEDITNVTKYEDLPQNTKKYIEEIEKYINIPVKIISVGPKRSQTIIRDEIF</sequence>
<dbReference type="NCBIfam" id="TIGR00184">
    <property type="entry name" value="purA"/>
    <property type="match status" value="1"/>
</dbReference>
<dbReference type="InterPro" id="IPR001114">
    <property type="entry name" value="Adenylosuccinate_synthetase"/>
</dbReference>
<feature type="binding site" description="in other chain" evidence="8">
    <location>
        <position position="302"/>
    </location>
    <ligand>
        <name>IMP</name>
        <dbReference type="ChEBI" id="CHEBI:58053"/>
        <note>ligand shared between dimeric partners</note>
    </ligand>
</feature>
<dbReference type="HAMAP" id="MF_00011">
    <property type="entry name" value="Adenylosucc_synth"/>
    <property type="match status" value="1"/>
</dbReference>
<dbReference type="GO" id="GO:0005737">
    <property type="term" value="C:cytoplasm"/>
    <property type="evidence" value="ECO:0007669"/>
    <property type="project" value="UniProtKB-SubCell"/>
</dbReference>
<feature type="binding site" description="in other chain" evidence="8">
    <location>
        <position position="223"/>
    </location>
    <ligand>
        <name>IMP</name>
        <dbReference type="ChEBI" id="CHEBI:58053"/>
        <note>ligand shared between dimeric partners</note>
    </ligand>
</feature>
<comment type="cofactor">
    <cofactor evidence="8">
        <name>Mg(2+)</name>
        <dbReference type="ChEBI" id="CHEBI:18420"/>
    </cofactor>
    <text evidence="8">Binds 1 Mg(2+) ion per subunit.</text>
</comment>
<dbReference type="PANTHER" id="PTHR11846">
    <property type="entry name" value="ADENYLOSUCCINATE SYNTHETASE"/>
    <property type="match status" value="1"/>
</dbReference>
<feature type="binding site" evidence="8">
    <location>
        <position position="142"/>
    </location>
    <ligand>
        <name>IMP</name>
        <dbReference type="ChEBI" id="CHEBI:58053"/>
        <note>ligand shared between dimeric partners</note>
    </ligand>
</feature>
<comment type="similarity">
    <text evidence="8 10">Belongs to the adenylosuccinate synthetase family.</text>
</comment>
<reference evidence="11 12" key="1">
    <citation type="submission" date="2016-10" db="EMBL/GenBank/DDBJ databases">
        <authorList>
            <person name="de Groot N.N."/>
        </authorList>
    </citation>
    <scope>NUCLEOTIDE SEQUENCE [LARGE SCALE GENOMIC DNA]</scope>
    <source>
        <strain evidence="11 12">DSM 18978</strain>
    </source>
</reference>
<evidence type="ECO:0000256" key="10">
    <source>
        <dbReference type="RuleBase" id="RU000520"/>
    </source>
</evidence>
<evidence type="ECO:0000256" key="5">
    <source>
        <dbReference type="ARBA" id="ARBA00022755"/>
    </source>
</evidence>
<evidence type="ECO:0000256" key="6">
    <source>
        <dbReference type="ARBA" id="ARBA00022842"/>
    </source>
</evidence>
<feature type="binding site" evidence="8">
    <location>
        <position position="13"/>
    </location>
    <ligand>
        <name>Mg(2+)</name>
        <dbReference type="ChEBI" id="CHEBI:18420"/>
    </ligand>
</feature>
<dbReference type="OrthoDB" id="9807553at2"/>
<keyword evidence="8" id="KW-0963">Cytoplasm</keyword>
<dbReference type="InterPro" id="IPR018220">
    <property type="entry name" value="Adenylosuccin_syn_GTP-bd"/>
</dbReference>
<protein>
    <recommendedName>
        <fullName evidence="8 10">Adenylosuccinate synthetase</fullName>
        <shortName evidence="8">AMPSase</shortName>
        <shortName evidence="8">AdSS</shortName>
        <ecNumber evidence="8 10">6.3.4.4</ecNumber>
    </recommendedName>
    <alternativeName>
        <fullName evidence="8">IMP--aspartate ligase</fullName>
    </alternativeName>
</protein>
<dbReference type="PANTHER" id="PTHR11846:SF0">
    <property type="entry name" value="ADENYLOSUCCINATE SYNTHETASE"/>
    <property type="match status" value="1"/>
</dbReference>
<feature type="binding site" evidence="8">
    <location>
        <position position="304"/>
    </location>
    <ligand>
        <name>GTP</name>
        <dbReference type="ChEBI" id="CHEBI:37565"/>
    </ligand>
</feature>
<organism evidence="11 12">
    <name type="scientific">Alkaliphilus peptidifermentans DSM 18978</name>
    <dbReference type="NCBI Taxonomy" id="1120976"/>
    <lineage>
        <taxon>Bacteria</taxon>
        <taxon>Bacillati</taxon>
        <taxon>Bacillota</taxon>
        <taxon>Clostridia</taxon>
        <taxon>Peptostreptococcales</taxon>
        <taxon>Natronincolaceae</taxon>
        <taxon>Alkaliphilus</taxon>
    </lineage>
</organism>
<dbReference type="InterPro" id="IPR033128">
    <property type="entry name" value="Adenylosuccin_syn_Lys_AS"/>
</dbReference>
<dbReference type="SMART" id="SM00788">
    <property type="entry name" value="Adenylsucc_synt"/>
    <property type="match status" value="1"/>
</dbReference>
<dbReference type="Proteomes" id="UP000198636">
    <property type="component" value="Unassembled WGS sequence"/>
</dbReference>
<feature type="binding site" evidence="8">
    <location>
        <position position="40"/>
    </location>
    <ligand>
        <name>Mg(2+)</name>
        <dbReference type="ChEBI" id="CHEBI:18420"/>
    </ligand>
</feature>
<comment type="catalytic activity">
    <reaction evidence="8 10">
        <text>IMP + L-aspartate + GTP = N(6)-(1,2-dicarboxyethyl)-AMP + GDP + phosphate + 2 H(+)</text>
        <dbReference type="Rhea" id="RHEA:15753"/>
        <dbReference type="ChEBI" id="CHEBI:15378"/>
        <dbReference type="ChEBI" id="CHEBI:29991"/>
        <dbReference type="ChEBI" id="CHEBI:37565"/>
        <dbReference type="ChEBI" id="CHEBI:43474"/>
        <dbReference type="ChEBI" id="CHEBI:57567"/>
        <dbReference type="ChEBI" id="CHEBI:58053"/>
        <dbReference type="ChEBI" id="CHEBI:58189"/>
        <dbReference type="EC" id="6.3.4.4"/>
    </reaction>
</comment>
<evidence type="ECO:0000313" key="12">
    <source>
        <dbReference type="Proteomes" id="UP000198636"/>
    </source>
</evidence>
<dbReference type="PROSITE" id="PS00513">
    <property type="entry name" value="ADENYLOSUCCIN_SYN_2"/>
    <property type="match status" value="1"/>
</dbReference>
<evidence type="ECO:0000313" key="11">
    <source>
        <dbReference type="EMBL" id="SCY61900.1"/>
    </source>
</evidence>
<keyword evidence="6 8" id="KW-0460">Magnesium</keyword>
<feature type="binding site" description="in other chain" evidence="8">
    <location>
        <position position="238"/>
    </location>
    <ligand>
        <name>IMP</name>
        <dbReference type="ChEBI" id="CHEBI:58053"/>
        <note>ligand shared between dimeric partners</note>
    </ligand>
</feature>
<evidence type="ECO:0000256" key="2">
    <source>
        <dbReference type="ARBA" id="ARBA00022598"/>
    </source>
</evidence>
<feature type="binding site" description="in other chain" evidence="8">
    <location>
        <begin position="38"/>
        <end position="41"/>
    </location>
    <ligand>
        <name>IMP</name>
        <dbReference type="ChEBI" id="CHEBI:58053"/>
        <note>ligand shared between dimeric partners</note>
    </ligand>
</feature>
<dbReference type="FunFam" id="1.10.300.10:FF:000001">
    <property type="entry name" value="Adenylosuccinate synthetase"/>
    <property type="match status" value="1"/>
</dbReference>
<evidence type="ECO:0000256" key="1">
    <source>
        <dbReference type="ARBA" id="ARBA00011738"/>
    </source>
</evidence>
<keyword evidence="5 8" id="KW-0658">Purine biosynthesis</keyword>
<feature type="binding site" evidence="8">
    <location>
        <begin position="330"/>
        <end position="332"/>
    </location>
    <ligand>
        <name>GTP</name>
        <dbReference type="ChEBI" id="CHEBI:37565"/>
    </ligand>
</feature>
<dbReference type="GO" id="GO:0004019">
    <property type="term" value="F:adenylosuccinate synthase activity"/>
    <property type="evidence" value="ECO:0007669"/>
    <property type="project" value="UniProtKB-UniRule"/>
</dbReference>
<dbReference type="GO" id="GO:0005525">
    <property type="term" value="F:GTP binding"/>
    <property type="evidence" value="ECO:0007669"/>
    <property type="project" value="UniProtKB-UniRule"/>
</dbReference>
<evidence type="ECO:0000256" key="3">
    <source>
        <dbReference type="ARBA" id="ARBA00022723"/>
    </source>
</evidence>
<dbReference type="PROSITE" id="PS01266">
    <property type="entry name" value="ADENYLOSUCCIN_SYN_1"/>
    <property type="match status" value="1"/>
</dbReference>
<feature type="binding site" description="in other chain" evidence="8">
    <location>
        <begin position="13"/>
        <end position="16"/>
    </location>
    <ligand>
        <name>IMP</name>
        <dbReference type="ChEBI" id="CHEBI:58053"/>
        <note>ligand shared between dimeric partners</note>
    </ligand>
</feature>
<evidence type="ECO:0000256" key="7">
    <source>
        <dbReference type="ARBA" id="ARBA00023134"/>
    </source>
</evidence>
<dbReference type="InterPro" id="IPR042110">
    <property type="entry name" value="Adenylosuccinate_synth_dom2"/>
</dbReference>
<dbReference type="InterPro" id="IPR042111">
    <property type="entry name" value="Adenylosuccinate_synth_dom3"/>
</dbReference>
<comment type="function">
    <text evidence="8">Plays an important role in the de novo pathway of purine nucleotide biosynthesis. Catalyzes the first committed step in the biosynthesis of AMP from IMP.</text>
</comment>
<comment type="subcellular location">
    <subcellularLocation>
        <location evidence="8">Cytoplasm</location>
    </subcellularLocation>
</comment>
<keyword evidence="2 8" id="KW-0436">Ligase</keyword>
<proteinExistence type="inferred from homology"/>
<dbReference type="RefSeq" id="WP_091542886.1">
    <property type="nucleotide sequence ID" value="NZ_FMUS01000011.1"/>
</dbReference>
<feature type="active site" evidence="9">
    <location>
        <position position="139"/>
    </location>
</feature>
<dbReference type="Gene3D" id="1.10.300.10">
    <property type="entry name" value="Adenylosuccinate Synthetase, subunit A, domain 2"/>
    <property type="match status" value="1"/>
</dbReference>
<dbReference type="GO" id="GO:0000287">
    <property type="term" value="F:magnesium ion binding"/>
    <property type="evidence" value="ECO:0007669"/>
    <property type="project" value="UniProtKB-UniRule"/>
</dbReference>
<dbReference type="NCBIfam" id="NF002223">
    <property type="entry name" value="PRK01117.1"/>
    <property type="match status" value="1"/>
</dbReference>
<dbReference type="CDD" id="cd03108">
    <property type="entry name" value="AdSS"/>
    <property type="match status" value="1"/>
</dbReference>
<evidence type="ECO:0000256" key="9">
    <source>
        <dbReference type="PROSITE-ProRule" id="PRU10134"/>
    </source>
</evidence>
<comment type="subunit">
    <text evidence="1 8">Homodimer.</text>
</comment>
<accession>A0A1G5HF09</accession>
<feature type="binding site" description="in other chain" evidence="8">
    <location>
        <position position="128"/>
    </location>
    <ligand>
        <name>IMP</name>
        <dbReference type="ChEBI" id="CHEBI:58053"/>
        <note>ligand shared between dimeric partners</note>
    </ligand>
</feature>
<dbReference type="STRING" id="1120976.SAMN03080606_01975"/>
<dbReference type="Gene3D" id="3.40.440.10">
    <property type="entry name" value="Adenylosuccinate Synthetase, subunit A, domain 1"/>
    <property type="match status" value="1"/>
</dbReference>
<feature type="binding site" evidence="8">
    <location>
        <begin position="298"/>
        <end position="304"/>
    </location>
    <ligand>
        <name>substrate</name>
    </ligand>
</feature>
<feature type="binding site" evidence="8">
    <location>
        <begin position="40"/>
        <end position="42"/>
    </location>
    <ligand>
        <name>GTP</name>
        <dbReference type="ChEBI" id="CHEBI:37565"/>
    </ligand>
</feature>
<name>A0A1G5HF09_9FIRM</name>
<dbReference type="InterPro" id="IPR027417">
    <property type="entry name" value="P-loop_NTPase"/>
</dbReference>
<feature type="binding site" evidence="8">
    <location>
        <begin position="12"/>
        <end position="18"/>
    </location>
    <ligand>
        <name>GTP</name>
        <dbReference type="ChEBI" id="CHEBI:37565"/>
    </ligand>
</feature>
<feature type="active site" description="Proton acceptor" evidence="8">
    <location>
        <position position="13"/>
    </location>
</feature>
<gene>
    <name evidence="8" type="primary">purA</name>
    <name evidence="11" type="ORF">SAMN03080606_01975</name>
</gene>
<evidence type="ECO:0000256" key="4">
    <source>
        <dbReference type="ARBA" id="ARBA00022741"/>
    </source>
</evidence>
<comment type="pathway">
    <text evidence="8 10">Purine metabolism; AMP biosynthesis via de novo pathway; AMP from IMP: step 1/2.</text>
</comment>
<keyword evidence="4 8" id="KW-0547">Nucleotide-binding</keyword>
<keyword evidence="12" id="KW-1185">Reference proteome</keyword>
<dbReference type="SUPFAM" id="SSF52540">
    <property type="entry name" value="P-loop containing nucleoside triphosphate hydrolases"/>
    <property type="match status" value="1"/>
</dbReference>
<dbReference type="GO" id="GO:0046040">
    <property type="term" value="P:IMP metabolic process"/>
    <property type="evidence" value="ECO:0007669"/>
    <property type="project" value="TreeGrafter"/>
</dbReference>
<dbReference type="AlphaFoldDB" id="A0A1G5HF09"/>
<dbReference type="FunFam" id="3.90.170.10:FF:000001">
    <property type="entry name" value="Adenylosuccinate synthetase"/>
    <property type="match status" value="1"/>
</dbReference>
<dbReference type="EMBL" id="FMUS01000011">
    <property type="protein sequence ID" value="SCY61900.1"/>
    <property type="molecule type" value="Genomic_DNA"/>
</dbReference>
<keyword evidence="7 8" id="KW-0342">GTP-binding</keyword>